<reference evidence="1" key="2">
    <citation type="submission" date="2009-12" db="EMBL/GenBank/DDBJ databases">
        <authorList>
            <person name="Summers A.O."/>
            <person name="Shearer J."/>
            <person name="Wireman J."/>
        </authorList>
    </citation>
    <scope>NUCLEOTIDE SEQUENCE</scope>
    <source>
        <strain evidence="1">SK939</strain>
        <plasmid evidence="1">SAP106A</plasmid>
    </source>
</reference>
<keyword evidence="1" id="KW-0614">Plasmid</keyword>
<dbReference type="EMBL" id="GQ900454">
    <property type="protein sequence ID" value="ADA80197.1"/>
    <property type="molecule type" value="Genomic_DNA"/>
</dbReference>
<name>D2JC72_STAEP</name>
<gene>
    <name evidence="1" type="ORF">SAP106A_015</name>
</gene>
<organism evidence="1">
    <name type="scientific">Staphylococcus epidermidis</name>
    <dbReference type="NCBI Taxonomy" id="1282"/>
    <lineage>
        <taxon>Bacteria</taxon>
        <taxon>Bacillati</taxon>
        <taxon>Bacillota</taxon>
        <taxon>Bacilli</taxon>
        <taxon>Bacillales</taxon>
        <taxon>Staphylococcaceae</taxon>
        <taxon>Staphylococcus</taxon>
    </lineage>
</organism>
<proteinExistence type="predicted"/>
<protein>
    <submittedName>
        <fullName evidence="1">Uncharacterized protein</fullName>
    </submittedName>
</protein>
<dbReference type="AlphaFoldDB" id="D2JC72"/>
<accession>D2JC72</accession>
<reference evidence="1" key="1">
    <citation type="submission" date="2009-08" db="EMBL/GenBank/DDBJ databases">
        <authorList>
            <person name="Gill J."/>
            <person name="Borman J."/>
            <person name="Shetty J."/>
            <person name="Hostetler J."/>
            <person name="Durkin S."/>
            <person name="Montgomery B."/>
        </authorList>
    </citation>
    <scope>NUCLEOTIDE SEQUENCE</scope>
    <source>
        <strain evidence="1">SK939</strain>
        <plasmid evidence="1">SAP106A</plasmid>
    </source>
</reference>
<evidence type="ECO:0000313" key="1">
    <source>
        <dbReference type="EMBL" id="ADA80197.1"/>
    </source>
</evidence>
<geneLocation type="plasmid" evidence="1">
    <name>SAP106A</name>
</geneLocation>
<sequence>MGTSTIYRGTFWVQTQNLGTKRKTLKPLKCLASPDLPL</sequence>